<name>A0A1I4LIB2_9BACI</name>
<organism evidence="2 3">
    <name type="scientific">Gracilibacillus orientalis</name>
    <dbReference type="NCBI Taxonomy" id="334253"/>
    <lineage>
        <taxon>Bacteria</taxon>
        <taxon>Bacillati</taxon>
        <taxon>Bacillota</taxon>
        <taxon>Bacilli</taxon>
        <taxon>Bacillales</taxon>
        <taxon>Bacillaceae</taxon>
        <taxon>Gracilibacillus</taxon>
    </lineage>
</organism>
<evidence type="ECO:0000313" key="2">
    <source>
        <dbReference type="EMBL" id="SFL90669.1"/>
    </source>
</evidence>
<dbReference type="RefSeq" id="WP_091483606.1">
    <property type="nucleotide sequence ID" value="NZ_FOTR01000005.1"/>
</dbReference>
<feature type="signal peptide" evidence="1">
    <location>
        <begin position="1"/>
        <end position="20"/>
    </location>
</feature>
<gene>
    <name evidence="2" type="ORF">SAMN04487943_10535</name>
</gene>
<keyword evidence="3" id="KW-1185">Reference proteome</keyword>
<reference evidence="3" key="1">
    <citation type="submission" date="2016-10" db="EMBL/GenBank/DDBJ databases">
        <authorList>
            <person name="Varghese N."/>
            <person name="Submissions S."/>
        </authorList>
    </citation>
    <scope>NUCLEOTIDE SEQUENCE [LARGE SCALE GENOMIC DNA]</scope>
    <source>
        <strain evidence="3">CGMCC 1.4250</strain>
    </source>
</reference>
<dbReference type="STRING" id="334253.SAMN04487943_10535"/>
<protein>
    <recommendedName>
        <fullName evidence="4">Lipoprotein</fullName>
    </recommendedName>
</protein>
<proteinExistence type="predicted"/>
<sequence length="133" mass="15427">MKKIFVFVLLLLLLVWCSQRDVQQNTDLEESIYSVVGDKNKSEISIKTLTSFDWDKALLFTPYSTQENIEEQLGADFKDPSNIDIRDDIYLLVFLNKDKVVQYVEIARQGADFSMGEKGYLTPSEDVIRIKRH</sequence>
<dbReference type="OrthoDB" id="8778044at2"/>
<dbReference type="Proteomes" id="UP000198565">
    <property type="component" value="Unassembled WGS sequence"/>
</dbReference>
<dbReference type="AlphaFoldDB" id="A0A1I4LIB2"/>
<keyword evidence="1" id="KW-0732">Signal</keyword>
<accession>A0A1I4LIB2</accession>
<feature type="chain" id="PRO_5039318720" description="Lipoprotein" evidence="1">
    <location>
        <begin position="21"/>
        <end position="133"/>
    </location>
</feature>
<dbReference type="EMBL" id="FOTR01000005">
    <property type="protein sequence ID" value="SFL90669.1"/>
    <property type="molecule type" value="Genomic_DNA"/>
</dbReference>
<evidence type="ECO:0000313" key="3">
    <source>
        <dbReference type="Proteomes" id="UP000198565"/>
    </source>
</evidence>
<evidence type="ECO:0000256" key="1">
    <source>
        <dbReference type="SAM" id="SignalP"/>
    </source>
</evidence>
<evidence type="ECO:0008006" key="4">
    <source>
        <dbReference type="Google" id="ProtNLM"/>
    </source>
</evidence>